<organism evidence="7 8">
    <name type="scientific">Alkalilimnicola ehrlichii</name>
    <dbReference type="NCBI Taxonomy" id="351052"/>
    <lineage>
        <taxon>Bacteria</taxon>
        <taxon>Pseudomonadati</taxon>
        <taxon>Pseudomonadota</taxon>
        <taxon>Gammaproteobacteria</taxon>
        <taxon>Chromatiales</taxon>
        <taxon>Ectothiorhodospiraceae</taxon>
        <taxon>Alkalilimnicola</taxon>
    </lineage>
</organism>
<dbReference type="InterPro" id="IPR016181">
    <property type="entry name" value="Acyl_CoA_acyltransferase"/>
</dbReference>
<feature type="domain" description="Phosphatidylglycerol lysyltransferase C-terminal" evidence="6">
    <location>
        <begin position="66"/>
        <end position="323"/>
    </location>
</feature>
<dbReference type="Gene3D" id="3.40.630.30">
    <property type="match status" value="1"/>
</dbReference>
<evidence type="ECO:0000256" key="2">
    <source>
        <dbReference type="ARBA" id="ARBA00022475"/>
    </source>
</evidence>
<dbReference type="InterPro" id="IPR024320">
    <property type="entry name" value="LPG_synthase_C"/>
</dbReference>
<dbReference type="Pfam" id="PF09924">
    <property type="entry name" value="LPG_synthase_C"/>
    <property type="match status" value="1"/>
</dbReference>
<evidence type="ECO:0000256" key="4">
    <source>
        <dbReference type="ARBA" id="ARBA00022989"/>
    </source>
</evidence>
<sequence length="343" mass="39345">METALQVECSATVSDRDATLRWFLRRYGRGCMAYSTLQPGLDYFLHERLGYLAYLRLRHPIFAPRGLHVVIGDPVAAVADYEALLDAYLESPGAAATAFIEIGPNFATLLSRRGYPVNEVGIEWEIDLDEFDDELRGGQYSHLRRWRNKASKTGVEVAEGKISTLNREEVSALNRDWLQRKGGEELVGLVRPFVQENEPDVRYFWATKQGRLLSFAVFDPMYRDGQIIGYLHNLSRTVHDAPHGTSDLIVLEAIRRFRAEGREILSLGLSPLAGVEDAHYRHRTLVNKLFRFMYRNCSFIYPFEGNFFHKEKYRGRSIKTYIASMPAFSVYRVLGVCKALRMF</sequence>
<evidence type="ECO:0000313" key="7">
    <source>
        <dbReference type="EMBL" id="RFA32929.1"/>
    </source>
</evidence>
<dbReference type="PANTHER" id="PTHR34697">
    <property type="entry name" value="PHOSPHATIDYLGLYCEROL LYSYLTRANSFERASE"/>
    <property type="match status" value="1"/>
</dbReference>
<dbReference type="GO" id="GO:0005886">
    <property type="term" value="C:plasma membrane"/>
    <property type="evidence" value="ECO:0007669"/>
    <property type="project" value="UniProtKB-SubCell"/>
</dbReference>
<dbReference type="AlphaFoldDB" id="A0A3E0WKK0"/>
<evidence type="ECO:0000313" key="8">
    <source>
        <dbReference type="Proteomes" id="UP000256763"/>
    </source>
</evidence>
<keyword evidence="4" id="KW-1133">Transmembrane helix</keyword>
<dbReference type="RefSeq" id="WP_116303321.1">
    <property type="nucleotide sequence ID" value="NZ_NFZV01000020.1"/>
</dbReference>
<name>A0A3E0WKK0_9GAMM</name>
<dbReference type="PANTHER" id="PTHR34697:SF2">
    <property type="entry name" value="PHOSPHATIDYLGLYCEROL LYSYLTRANSFERASE"/>
    <property type="match status" value="1"/>
</dbReference>
<evidence type="ECO:0000256" key="5">
    <source>
        <dbReference type="ARBA" id="ARBA00023136"/>
    </source>
</evidence>
<comment type="subcellular location">
    <subcellularLocation>
        <location evidence="1">Cell membrane</location>
        <topology evidence="1">Multi-pass membrane protein</topology>
    </subcellularLocation>
</comment>
<gene>
    <name evidence="7" type="ORF">CAL65_18485</name>
</gene>
<dbReference type="GO" id="GO:0055091">
    <property type="term" value="P:phospholipid homeostasis"/>
    <property type="evidence" value="ECO:0007669"/>
    <property type="project" value="TreeGrafter"/>
</dbReference>
<protein>
    <recommendedName>
        <fullName evidence="6">Phosphatidylglycerol lysyltransferase C-terminal domain-containing protein</fullName>
    </recommendedName>
</protein>
<dbReference type="GO" id="GO:0016755">
    <property type="term" value="F:aminoacyltransferase activity"/>
    <property type="evidence" value="ECO:0007669"/>
    <property type="project" value="TreeGrafter"/>
</dbReference>
<evidence type="ECO:0000256" key="1">
    <source>
        <dbReference type="ARBA" id="ARBA00004651"/>
    </source>
</evidence>
<dbReference type="SUPFAM" id="SSF55729">
    <property type="entry name" value="Acyl-CoA N-acyltransferases (Nat)"/>
    <property type="match status" value="1"/>
</dbReference>
<dbReference type="InterPro" id="IPR051211">
    <property type="entry name" value="PG_lysyltransferase"/>
</dbReference>
<evidence type="ECO:0000256" key="3">
    <source>
        <dbReference type="ARBA" id="ARBA00022692"/>
    </source>
</evidence>
<comment type="caution">
    <text evidence="7">The sequence shown here is derived from an EMBL/GenBank/DDBJ whole genome shotgun (WGS) entry which is preliminary data.</text>
</comment>
<evidence type="ECO:0000259" key="6">
    <source>
        <dbReference type="Pfam" id="PF09924"/>
    </source>
</evidence>
<dbReference type="EMBL" id="NFZW01000024">
    <property type="protein sequence ID" value="RFA32929.1"/>
    <property type="molecule type" value="Genomic_DNA"/>
</dbReference>
<keyword evidence="8" id="KW-1185">Reference proteome</keyword>
<reference evidence="8" key="1">
    <citation type="submission" date="2017-05" db="EMBL/GenBank/DDBJ databases">
        <authorList>
            <person name="Sharma S."/>
            <person name="Sidhu C."/>
            <person name="Pinnaka A.K."/>
        </authorList>
    </citation>
    <scope>NUCLEOTIDE SEQUENCE [LARGE SCALE GENOMIC DNA]</scope>
    <source>
        <strain evidence="8">AK93</strain>
    </source>
</reference>
<dbReference type="Proteomes" id="UP000256763">
    <property type="component" value="Unassembled WGS sequence"/>
</dbReference>
<dbReference type="OrthoDB" id="181459at2"/>
<accession>A0A3E0WKK0</accession>
<keyword evidence="3" id="KW-0812">Transmembrane</keyword>
<keyword evidence="2" id="KW-1003">Cell membrane</keyword>
<proteinExistence type="predicted"/>
<keyword evidence="5" id="KW-0472">Membrane</keyword>